<dbReference type="STRING" id="211114.SAMN04489726_4057"/>
<evidence type="ECO:0000259" key="4">
    <source>
        <dbReference type="Pfam" id="PF00590"/>
    </source>
</evidence>
<dbReference type="RefSeq" id="WP_030430446.1">
    <property type="nucleotide sequence ID" value="NZ_JOEF01000013.1"/>
</dbReference>
<evidence type="ECO:0000256" key="2">
    <source>
        <dbReference type="ARBA" id="ARBA00022679"/>
    </source>
</evidence>
<evidence type="ECO:0000259" key="5">
    <source>
        <dbReference type="Pfam" id="PF01890"/>
    </source>
</evidence>
<reference evidence="7 8" key="1">
    <citation type="submission" date="2016-10" db="EMBL/GenBank/DDBJ databases">
        <authorList>
            <person name="de Groot N.N."/>
        </authorList>
    </citation>
    <scope>NUCLEOTIDE SEQUENCE [LARGE SCALE GENOMIC DNA]</scope>
    <source>
        <strain evidence="7 8">DSM 44149</strain>
    </source>
</reference>
<dbReference type="InterPro" id="IPR036518">
    <property type="entry name" value="CobE/GbiG_C_sf"/>
</dbReference>
<sequence>MIGLFAVTAKGRRSAGELAAHLGADAAVVEGAVKPALRRIWPRLGAAVFFLSTGATVRLIAPLLTDRHGDPVVVCVDEESGYAVALTGGPAANALADRVGEFLGCQPVVTTAAESVGATVLDELVELLDATVDGDFADCAAAMLAGEPVRVINPLRFPLPAMPSNVTVHEEPPPVGPQWTVVVDDRLLAVEGRVLRLVPRTLVIGVGSSTGVRASAVTGLLADLAEHAELDLRAVRAFATVDAKSAEQGLIDAVDDHGFWQDSAPDLLHYPADTLAGVDVPTPSEDVRAEVGTPSVAEAAALHAAGELADGSPVELVAAKLKGDKATVAAARVRPRGRLVIVDAGPGAEDLRAPRAEVELRRAAVVVGLEADLERVRHLLRQGTEVRVSAPGDERQRAAEAVRLAAAGRSVALVGSGALVGPALEQADERIEIAGVPGVSAVSAAAAELGAPLGADHAVISLADAGAPWPVVEQRVRAVAEADVVVCLRDNADWRLGAALDLLRLHRPPRTPVGVAGPGIGTSVAMITGFDPGVVPPGATVVVGSSRTRAVGGRMVTPP</sequence>
<keyword evidence="3" id="KW-0949">S-adenosyl-L-methionine</keyword>
<feature type="domain" description="CobE/GbiG C-terminal" evidence="5">
    <location>
        <begin position="202"/>
        <end position="331"/>
    </location>
</feature>
<gene>
    <name evidence="7" type="ORF">SAMN04489726_4057</name>
</gene>
<evidence type="ECO:0000313" key="7">
    <source>
        <dbReference type="EMBL" id="SDM93078.1"/>
    </source>
</evidence>
<organism evidence="7 8">
    <name type="scientific">Allokutzneria albata</name>
    <name type="common">Kibdelosporangium albatum</name>
    <dbReference type="NCBI Taxonomy" id="211114"/>
    <lineage>
        <taxon>Bacteria</taxon>
        <taxon>Bacillati</taxon>
        <taxon>Actinomycetota</taxon>
        <taxon>Actinomycetes</taxon>
        <taxon>Pseudonocardiales</taxon>
        <taxon>Pseudonocardiaceae</taxon>
        <taxon>Allokutzneria</taxon>
    </lineage>
</organism>
<dbReference type="eggNOG" id="COG1010">
    <property type="taxonomic scope" value="Bacteria"/>
</dbReference>
<dbReference type="SUPFAM" id="SSF53790">
    <property type="entry name" value="Tetrapyrrole methylase"/>
    <property type="match status" value="1"/>
</dbReference>
<dbReference type="PANTHER" id="PTHR47036">
    <property type="entry name" value="COBALT-FACTOR III C(17)-METHYLTRANSFERASE-RELATED"/>
    <property type="match status" value="1"/>
</dbReference>
<evidence type="ECO:0000256" key="3">
    <source>
        <dbReference type="ARBA" id="ARBA00022691"/>
    </source>
</evidence>
<dbReference type="InterPro" id="IPR035996">
    <property type="entry name" value="4pyrrol_Methylase_sf"/>
</dbReference>
<dbReference type="GO" id="GO:0016787">
    <property type="term" value="F:hydrolase activity"/>
    <property type="evidence" value="ECO:0007669"/>
    <property type="project" value="UniProtKB-KW"/>
</dbReference>
<feature type="domain" description="Tetrapyrrole methylase" evidence="4">
    <location>
        <begin position="338"/>
        <end position="516"/>
    </location>
</feature>
<keyword evidence="8" id="KW-1185">Reference proteome</keyword>
<dbReference type="Gene3D" id="3.40.1010.10">
    <property type="entry name" value="Cobalt-precorrin-4 Transmethylase, Domain 1"/>
    <property type="match status" value="1"/>
</dbReference>
<dbReference type="Pfam" id="PF01890">
    <property type="entry name" value="CbiG_C"/>
    <property type="match status" value="1"/>
</dbReference>
<evidence type="ECO:0000256" key="1">
    <source>
        <dbReference type="ARBA" id="ARBA00022603"/>
    </source>
</evidence>
<accession>A0A1G9X8M5</accession>
<dbReference type="AlphaFoldDB" id="A0A1G9X8M5"/>
<dbReference type="InterPro" id="IPR014776">
    <property type="entry name" value="4pyrrole_Mease_sub2"/>
</dbReference>
<dbReference type="InterPro" id="IPR014777">
    <property type="entry name" value="4pyrrole_Mease_sub1"/>
</dbReference>
<dbReference type="InterPro" id="IPR021744">
    <property type="entry name" value="CbiG_N"/>
</dbReference>
<dbReference type="GO" id="GO:0009236">
    <property type="term" value="P:cobalamin biosynthetic process"/>
    <property type="evidence" value="ECO:0007669"/>
    <property type="project" value="InterPro"/>
</dbReference>
<dbReference type="SUPFAM" id="SSF159664">
    <property type="entry name" value="CobE/GbiG C-terminal domain-like"/>
    <property type="match status" value="1"/>
</dbReference>
<keyword evidence="1 7" id="KW-0489">Methyltransferase</keyword>
<dbReference type="GO" id="GO:0008168">
    <property type="term" value="F:methyltransferase activity"/>
    <property type="evidence" value="ECO:0007669"/>
    <property type="project" value="UniProtKB-KW"/>
</dbReference>
<evidence type="ECO:0000259" key="6">
    <source>
        <dbReference type="Pfam" id="PF11760"/>
    </source>
</evidence>
<feature type="domain" description="Cobalamin synthesis G N-terminal" evidence="6">
    <location>
        <begin position="37"/>
        <end position="113"/>
    </location>
</feature>
<keyword evidence="2 7" id="KW-0808">Transferase</keyword>
<name>A0A1G9X8M5_ALLAB</name>
<dbReference type="Proteomes" id="UP000183376">
    <property type="component" value="Chromosome I"/>
</dbReference>
<dbReference type="InterPro" id="IPR002750">
    <property type="entry name" value="CobE/GbiG_C"/>
</dbReference>
<dbReference type="eggNOG" id="COG2073">
    <property type="taxonomic scope" value="Bacteria"/>
</dbReference>
<dbReference type="Gene3D" id="3.30.950.10">
    <property type="entry name" value="Methyltransferase, Cobalt-precorrin-4 Transmethylase, Domain 2"/>
    <property type="match status" value="1"/>
</dbReference>
<dbReference type="Pfam" id="PF11760">
    <property type="entry name" value="CbiG_N"/>
    <property type="match status" value="1"/>
</dbReference>
<dbReference type="InterPro" id="IPR000878">
    <property type="entry name" value="4pyrrol_Mease"/>
</dbReference>
<dbReference type="SUPFAM" id="SSF159672">
    <property type="entry name" value="CbiG N-terminal domain-like"/>
    <property type="match status" value="1"/>
</dbReference>
<dbReference type="Gene3D" id="3.40.50.11220">
    <property type="match status" value="1"/>
</dbReference>
<dbReference type="GO" id="GO:0032259">
    <property type="term" value="P:methylation"/>
    <property type="evidence" value="ECO:0007669"/>
    <property type="project" value="UniProtKB-KW"/>
</dbReference>
<dbReference type="Gene3D" id="3.30.420.180">
    <property type="entry name" value="CobE/GbiG C-terminal domain"/>
    <property type="match status" value="1"/>
</dbReference>
<proteinExistence type="predicted"/>
<protein>
    <submittedName>
        <fullName evidence="7">Cobalt-precorrin 5A hydrolase / precorrin-3B C17-methyltransferase</fullName>
    </submittedName>
</protein>
<dbReference type="InterPro" id="IPR038029">
    <property type="entry name" value="GbiG_N_sf"/>
</dbReference>
<dbReference type="EMBL" id="LT629701">
    <property type="protein sequence ID" value="SDM93078.1"/>
    <property type="molecule type" value="Genomic_DNA"/>
</dbReference>
<keyword evidence="7" id="KW-0378">Hydrolase</keyword>
<dbReference type="InterPro" id="IPR051810">
    <property type="entry name" value="Precorrin_MeTrfase"/>
</dbReference>
<dbReference type="Pfam" id="PF00590">
    <property type="entry name" value="TP_methylase"/>
    <property type="match status" value="1"/>
</dbReference>
<evidence type="ECO:0000313" key="8">
    <source>
        <dbReference type="Proteomes" id="UP000183376"/>
    </source>
</evidence>
<dbReference type="OrthoDB" id="9804789at2"/>
<dbReference type="PANTHER" id="PTHR47036:SF1">
    <property type="entry name" value="COBALT-FACTOR III C(17)-METHYLTRANSFERASE-RELATED"/>
    <property type="match status" value="1"/>
</dbReference>